<dbReference type="InterPro" id="IPR036812">
    <property type="entry name" value="NAD(P)_OxRdtase_dom_sf"/>
</dbReference>
<dbReference type="AlphaFoldDB" id="A0A544TNZ1"/>
<reference evidence="3 4" key="1">
    <citation type="submission" date="2019-06" db="EMBL/GenBank/DDBJ databases">
        <title>Psychrobacillus vulpis sp. nov., a new species isolated from feces of a red fox that inhabits in The Tablas de Daimiel Natural Park, Albacete, Spain.</title>
        <authorList>
            <person name="Rodriguez M."/>
            <person name="Reina J.C."/>
            <person name="Bejar V."/>
            <person name="Llamas I."/>
        </authorList>
    </citation>
    <scope>NUCLEOTIDE SEQUENCE [LARGE SCALE GENOMIC DNA]</scope>
    <source>
        <strain evidence="3 4">Z8</strain>
    </source>
</reference>
<evidence type="ECO:0000259" key="2">
    <source>
        <dbReference type="Pfam" id="PF00248"/>
    </source>
</evidence>
<organism evidence="3 4">
    <name type="scientific">Psychrobacillus vulpis</name>
    <dbReference type="NCBI Taxonomy" id="2325572"/>
    <lineage>
        <taxon>Bacteria</taxon>
        <taxon>Bacillati</taxon>
        <taxon>Bacillota</taxon>
        <taxon>Bacilli</taxon>
        <taxon>Bacillales</taxon>
        <taxon>Bacillaceae</taxon>
        <taxon>Psychrobacillus</taxon>
    </lineage>
</organism>
<protein>
    <submittedName>
        <fullName evidence="3">Aldo/keto reductase</fullName>
    </submittedName>
</protein>
<proteinExistence type="predicted"/>
<dbReference type="InterPro" id="IPR023210">
    <property type="entry name" value="NADP_OxRdtase_dom"/>
</dbReference>
<keyword evidence="1" id="KW-0560">Oxidoreductase</keyword>
<gene>
    <name evidence="3" type="ORF">FG384_14270</name>
</gene>
<dbReference type="GO" id="GO:0005829">
    <property type="term" value="C:cytosol"/>
    <property type="evidence" value="ECO:0007669"/>
    <property type="project" value="TreeGrafter"/>
</dbReference>
<dbReference type="InterPro" id="IPR050523">
    <property type="entry name" value="AKR_Detox_Biosynth"/>
</dbReference>
<dbReference type="CDD" id="cd19099">
    <property type="entry name" value="AKR_unchar"/>
    <property type="match status" value="1"/>
</dbReference>
<dbReference type="EMBL" id="VDGI01000016">
    <property type="protein sequence ID" value="TQR19167.1"/>
    <property type="molecule type" value="Genomic_DNA"/>
</dbReference>
<dbReference type="PANTHER" id="PTHR43364:SF4">
    <property type="entry name" value="NAD(P)-LINKED OXIDOREDUCTASE SUPERFAMILY PROTEIN"/>
    <property type="match status" value="1"/>
</dbReference>
<accession>A0A544TNZ1</accession>
<keyword evidence="4" id="KW-1185">Reference proteome</keyword>
<comment type="caution">
    <text evidence="3">The sequence shown here is derived from an EMBL/GenBank/DDBJ whole genome shotgun (WGS) entry which is preliminary data.</text>
</comment>
<dbReference type="Gene3D" id="3.20.20.100">
    <property type="entry name" value="NADP-dependent oxidoreductase domain"/>
    <property type="match status" value="1"/>
</dbReference>
<dbReference type="GO" id="GO:0016491">
    <property type="term" value="F:oxidoreductase activity"/>
    <property type="evidence" value="ECO:0007669"/>
    <property type="project" value="UniProtKB-KW"/>
</dbReference>
<feature type="domain" description="NADP-dependent oxidoreductase" evidence="2">
    <location>
        <begin position="35"/>
        <end position="215"/>
    </location>
</feature>
<dbReference type="OrthoDB" id="9804790at2"/>
<name>A0A544TNZ1_9BACI</name>
<dbReference type="Proteomes" id="UP000316626">
    <property type="component" value="Unassembled WGS sequence"/>
</dbReference>
<evidence type="ECO:0000256" key="1">
    <source>
        <dbReference type="ARBA" id="ARBA00023002"/>
    </source>
</evidence>
<dbReference type="Pfam" id="PF00248">
    <property type="entry name" value="Aldo_ket_red"/>
    <property type="match status" value="1"/>
</dbReference>
<sequence length="346" mass="39941">MDMIKGFATKIGTSLYTKKHEIPNRKTPWFTTSRIALGTHLGDMNEKDSELYRESIEFCLENGINLIDTAINYRGMRSERDVGFVLEKLISKKGSIKREEIVISTKGGIIPGDIEANLFPQDYLENVLLENNVIKKSDLNIVDHLRHVLTPSYYQFAIEQSRKHLNLETIDIYYIHNPEISMKVLGPEIFYRQLRNLFSFLEEEVENQKIMFYGLATWHGLIYEPNESGYISLEKVVEVAKSIAGENNHFKFIQFPLNRQMDQGVTRKNQQVKHSYFSVINAARQLDLEVTTSAPFNLGKKFEEENNPAQLLTQIMETRGITSTMIGMKRVQHVVQNIEVIKNLSF</sequence>
<evidence type="ECO:0000313" key="3">
    <source>
        <dbReference type="EMBL" id="TQR19167.1"/>
    </source>
</evidence>
<evidence type="ECO:0000313" key="4">
    <source>
        <dbReference type="Proteomes" id="UP000316626"/>
    </source>
</evidence>
<dbReference type="SUPFAM" id="SSF51430">
    <property type="entry name" value="NAD(P)-linked oxidoreductase"/>
    <property type="match status" value="1"/>
</dbReference>
<dbReference type="PANTHER" id="PTHR43364">
    <property type="entry name" value="NADH-SPECIFIC METHYLGLYOXAL REDUCTASE-RELATED"/>
    <property type="match status" value="1"/>
</dbReference>